<name>A0A0A0KDB5_CUCSA</name>
<dbReference type="Proteomes" id="UP000029981">
    <property type="component" value="Chromosome 6"/>
</dbReference>
<organism evidence="2 3">
    <name type="scientific">Cucumis sativus</name>
    <name type="common">Cucumber</name>
    <dbReference type="NCBI Taxonomy" id="3659"/>
    <lineage>
        <taxon>Eukaryota</taxon>
        <taxon>Viridiplantae</taxon>
        <taxon>Streptophyta</taxon>
        <taxon>Embryophyta</taxon>
        <taxon>Tracheophyta</taxon>
        <taxon>Spermatophyta</taxon>
        <taxon>Magnoliopsida</taxon>
        <taxon>eudicotyledons</taxon>
        <taxon>Gunneridae</taxon>
        <taxon>Pentapetalae</taxon>
        <taxon>rosids</taxon>
        <taxon>fabids</taxon>
        <taxon>Cucurbitales</taxon>
        <taxon>Cucurbitaceae</taxon>
        <taxon>Benincaseae</taxon>
        <taxon>Cucumis</taxon>
    </lineage>
</organism>
<evidence type="ECO:0000313" key="3">
    <source>
        <dbReference type="Proteomes" id="UP000029981"/>
    </source>
</evidence>
<dbReference type="Gramene" id="KGN46377">
    <property type="protein sequence ID" value="KGN46377"/>
    <property type="gene ID" value="Csa_6G088050"/>
</dbReference>
<reference evidence="2 3" key="3">
    <citation type="journal article" date="2010" name="BMC Genomics">
        <title>Transcriptome sequencing and comparative analysis of cucumber flowers with different sex types.</title>
        <authorList>
            <person name="Guo S."/>
            <person name="Zheng Y."/>
            <person name="Joung J.G."/>
            <person name="Liu S."/>
            <person name="Zhang Z."/>
            <person name="Crasta O.R."/>
            <person name="Sobral B.W."/>
            <person name="Xu Y."/>
            <person name="Huang S."/>
            <person name="Fei Z."/>
        </authorList>
    </citation>
    <scope>NUCLEOTIDE SEQUENCE [LARGE SCALE GENOMIC DNA]</scope>
    <source>
        <strain evidence="3">cv. 9930</strain>
    </source>
</reference>
<proteinExistence type="predicted"/>
<protein>
    <submittedName>
        <fullName evidence="2">Uncharacterized protein</fullName>
    </submittedName>
</protein>
<dbReference type="AlphaFoldDB" id="A0A0A0KDB5"/>
<accession>A0A0A0KDB5</accession>
<feature type="region of interest" description="Disordered" evidence="1">
    <location>
        <begin position="1"/>
        <end position="20"/>
    </location>
</feature>
<gene>
    <name evidence="2" type="ORF">Csa_6G088050</name>
</gene>
<reference evidence="2 3" key="1">
    <citation type="journal article" date="2009" name="Nat. Genet.">
        <title>The genome of the cucumber, Cucumis sativus L.</title>
        <authorList>
            <person name="Huang S."/>
            <person name="Li R."/>
            <person name="Zhang Z."/>
            <person name="Li L."/>
            <person name="Gu X."/>
            <person name="Fan W."/>
            <person name="Lucas W.J."/>
            <person name="Wang X."/>
            <person name="Xie B."/>
            <person name="Ni P."/>
            <person name="Ren Y."/>
            <person name="Zhu H."/>
            <person name="Li J."/>
            <person name="Lin K."/>
            <person name="Jin W."/>
            <person name="Fei Z."/>
            <person name="Li G."/>
            <person name="Staub J."/>
            <person name="Kilian A."/>
            <person name="van der Vossen E.A."/>
            <person name="Wu Y."/>
            <person name="Guo J."/>
            <person name="He J."/>
            <person name="Jia Z."/>
            <person name="Ren Y."/>
            <person name="Tian G."/>
            <person name="Lu Y."/>
            <person name="Ruan J."/>
            <person name="Qian W."/>
            <person name="Wang M."/>
            <person name="Huang Q."/>
            <person name="Li B."/>
            <person name="Xuan Z."/>
            <person name="Cao J."/>
            <person name="Asan"/>
            <person name="Wu Z."/>
            <person name="Zhang J."/>
            <person name="Cai Q."/>
            <person name="Bai Y."/>
            <person name="Zhao B."/>
            <person name="Han Y."/>
            <person name="Li Y."/>
            <person name="Li X."/>
            <person name="Wang S."/>
            <person name="Shi Q."/>
            <person name="Liu S."/>
            <person name="Cho W.K."/>
            <person name="Kim J.Y."/>
            <person name="Xu Y."/>
            <person name="Heller-Uszynska K."/>
            <person name="Miao H."/>
            <person name="Cheng Z."/>
            <person name="Zhang S."/>
            <person name="Wu J."/>
            <person name="Yang Y."/>
            <person name="Kang H."/>
            <person name="Li M."/>
            <person name="Liang H."/>
            <person name="Ren X."/>
            <person name="Shi Z."/>
            <person name="Wen M."/>
            <person name="Jian M."/>
            <person name="Yang H."/>
            <person name="Zhang G."/>
            <person name="Yang Z."/>
            <person name="Chen R."/>
            <person name="Liu S."/>
            <person name="Li J."/>
            <person name="Ma L."/>
            <person name="Liu H."/>
            <person name="Zhou Y."/>
            <person name="Zhao J."/>
            <person name="Fang X."/>
            <person name="Li G."/>
            <person name="Fang L."/>
            <person name="Li Y."/>
            <person name="Liu D."/>
            <person name="Zheng H."/>
            <person name="Zhang Y."/>
            <person name="Qin N."/>
            <person name="Li Z."/>
            <person name="Yang G."/>
            <person name="Yang S."/>
            <person name="Bolund L."/>
            <person name="Kristiansen K."/>
            <person name="Zheng H."/>
            <person name="Li S."/>
            <person name="Zhang X."/>
            <person name="Yang H."/>
            <person name="Wang J."/>
            <person name="Sun R."/>
            <person name="Zhang B."/>
            <person name="Jiang S."/>
            <person name="Wang J."/>
            <person name="Du Y."/>
            <person name="Li S."/>
        </authorList>
    </citation>
    <scope>NUCLEOTIDE SEQUENCE [LARGE SCALE GENOMIC DNA]</scope>
    <source>
        <strain evidence="3">cv. 9930</strain>
    </source>
</reference>
<reference evidence="2 3" key="2">
    <citation type="journal article" date="2009" name="PLoS ONE">
        <title>An integrated genetic and cytogenetic map of the cucumber genome.</title>
        <authorList>
            <person name="Ren Y."/>
            <person name="Zhang Z."/>
            <person name="Liu J."/>
            <person name="Staub J.E."/>
            <person name="Han Y."/>
            <person name="Cheng Z."/>
            <person name="Li X."/>
            <person name="Lu J."/>
            <person name="Miao H."/>
            <person name="Kang H."/>
            <person name="Xie B."/>
            <person name="Gu X."/>
            <person name="Wang X."/>
            <person name="Du Y."/>
            <person name="Jin W."/>
            <person name="Huang S."/>
        </authorList>
    </citation>
    <scope>NUCLEOTIDE SEQUENCE [LARGE SCALE GENOMIC DNA]</scope>
    <source>
        <strain evidence="3">cv. 9930</strain>
    </source>
</reference>
<keyword evidence="3" id="KW-1185">Reference proteome</keyword>
<evidence type="ECO:0000256" key="1">
    <source>
        <dbReference type="SAM" id="MobiDB-lite"/>
    </source>
</evidence>
<reference evidence="2 3" key="4">
    <citation type="journal article" date="2011" name="BMC Genomics">
        <title>RNA-Seq improves annotation of protein-coding genes in the cucumber genome.</title>
        <authorList>
            <person name="Li Z."/>
            <person name="Zhang Z."/>
            <person name="Yan P."/>
            <person name="Huang S."/>
            <person name="Fei Z."/>
            <person name="Lin K."/>
        </authorList>
    </citation>
    <scope>NUCLEOTIDE SEQUENCE [LARGE SCALE GENOMIC DNA]</scope>
    <source>
        <strain evidence="3">cv. 9930</strain>
    </source>
</reference>
<evidence type="ECO:0000313" key="2">
    <source>
        <dbReference type="EMBL" id="KGN46377.1"/>
    </source>
</evidence>
<dbReference type="EMBL" id="CM002927">
    <property type="protein sequence ID" value="KGN46377.1"/>
    <property type="molecule type" value="Genomic_DNA"/>
</dbReference>
<sequence length="84" mass="9866">MKRKTQGGIEEFESEKREREGKWERKCESWSLRLIFDKENEAWARAIGRKGSGSDCRLLPSTVPYWAGPLTLNRPKLINDFSMY</sequence>